<protein>
    <submittedName>
        <fullName evidence="2">Uncharacterized protein</fullName>
    </submittedName>
</protein>
<reference evidence="2 3" key="1">
    <citation type="submission" date="2019-01" db="EMBL/GenBank/DDBJ databases">
        <title>Lacunisphaera sp. strain TWA-58.</title>
        <authorList>
            <person name="Chen W.-M."/>
        </authorList>
    </citation>
    <scope>NUCLEOTIDE SEQUENCE [LARGE SCALE GENOMIC DNA]</scope>
    <source>
        <strain evidence="2 3">TWA-58</strain>
    </source>
</reference>
<keyword evidence="3" id="KW-1185">Reference proteome</keyword>
<dbReference type="AlphaFoldDB" id="A0A4Q1CBZ7"/>
<dbReference type="Gene3D" id="2.60.120.260">
    <property type="entry name" value="Galactose-binding domain-like"/>
    <property type="match status" value="1"/>
</dbReference>
<accession>A0A4Q1CBZ7</accession>
<name>A0A4Q1CBZ7_9BACT</name>
<dbReference type="Proteomes" id="UP000290218">
    <property type="component" value="Unassembled WGS sequence"/>
</dbReference>
<dbReference type="RefSeq" id="WP_129047926.1">
    <property type="nucleotide sequence ID" value="NZ_SDHX01000001.1"/>
</dbReference>
<evidence type="ECO:0000313" key="3">
    <source>
        <dbReference type="Proteomes" id="UP000290218"/>
    </source>
</evidence>
<organism evidence="2 3">
    <name type="scientific">Oleiharenicola lentus</name>
    <dbReference type="NCBI Taxonomy" id="2508720"/>
    <lineage>
        <taxon>Bacteria</taxon>
        <taxon>Pseudomonadati</taxon>
        <taxon>Verrucomicrobiota</taxon>
        <taxon>Opitutia</taxon>
        <taxon>Opitutales</taxon>
        <taxon>Opitutaceae</taxon>
        <taxon>Oleiharenicola</taxon>
    </lineage>
</organism>
<sequence length="561" mass="62416">MSPRFLLVLLIFVSVARLGATTDWPDADGVRFQGEPAAIFGSLALFRTTDPVLKRVPLRALSIEECQRFHQVLASRPARATRWSEAQSAATRELNGALKRLEYQYRRMIPADLSDRPEPELLVVIYGYHGDSGTWMLSNNLVPIHNRLQNVYPGLTATVFYGMWHNEQEHERVTIQSWTPWLVTDFKRQAEMPTLTRRAPPDGSAMVVMTRDGDLLLWARPLNLAAIRKFIDDLSDLVWAASPLNSRAWTDRAHYGRAVRSLAYASTDTGPELIGNPLRADGLRQRGVGRVTAKLEIDAEGKVTAATLQPDAAVPAKLAGPLTDALKRAMFLPAMNGGQAVASTSDYVLEVPPATPQADADLAWLDRSIRGEVPLLAWKTLGPIPVNEQEFSEIESVGPDGRVVLRAFEVSDRRVSRASQESAFNSDFFGETGAANVVPVDGQAQIVDGKAYAWKAIQSQNGYVNLQEGIYPRPEYCVGYAWTEIEVSADTQAWLGIGSDDGLKVWHNGELVNDRWTRRISRIDDDIVPLRLKAGKNHLLIKIQNVAGDWSFVTRLRFRDR</sequence>
<feature type="signal peptide" evidence="1">
    <location>
        <begin position="1"/>
        <end position="19"/>
    </location>
</feature>
<feature type="chain" id="PRO_5020387233" evidence="1">
    <location>
        <begin position="20"/>
        <end position="561"/>
    </location>
</feature>
<dbReference type="OrthoDB" id="179971at2"/>
<evidence type="ECO:0000313" key="2">
    <source>
        <dbReference type="EMBL" id="RXK56558.1"/>
    </source>
</evidence>
<gene>
    <name evidence="2" type="ORF">ESB00_12030</name>
</gene>
<evidence type="ECO:0000256" key="1">
    <source>
        <dbReference type="SAM" id="SignalP"/>
    </source>
</evidence>
<keyword evidence="1" id="KW-0732">Signal</keyword>
<proteinExistence type="predicted"/>
<comment type="caution">
    <text evidence="2">The sequence shown here is derived from an EMBL/GenBank/DDBJ whole genome shotgun (WGS) entry which is preliminary data.</text>
</comment>
<dbReference type="EMBL" id="SDHX01000001">
    <property type="protein sequence ID" value="RXK56558.1"/>
    <property type="molecule type" value="Genomic_DNA"/>
</dbReference>